<dbReference type="Gramene" id="Solyc02g068903.1.1">
    <property type="protein sequence ID" value="Solyc02g068903.1.1"/>
    <property type="gene ID" value="Solyc02g068903.1"/>
</dbReference>
<dbReference type="Proteomes" id="UP000004994">
    <property type="component" value="Chromosome 2"/>
</dbReference>
<accession>A0A3Q7F137</accession>
<organism evidence="1">
    <name type="scientific">Solanum lycopersicum</name>
    <name type="common">Tomato</name>
    <name type="synonym">Lycopersicon esculentum</name>
    <dbReference type="NCBI Taxonomy" id="4081"/>
    <lineage>
        <taxon>Eukaryota</taxon>
        <taxon>Viridiplantae</taxon>
        <taxon>Streptophyta</taxon>
        <taxon>Embryophyta</taxon>
        <taxon>Tracheophyta</taxon>
        <taxon>Spermatophyta</taxon>
        <taxon>Magnoliopsida</taxon>
        <taxon>eudicotyledons</taxon>
        <taxon>Gunneridae</taxon>
        <taxon>Pentapetalae</taxon>
        <taxon>asterids</taxon>
        <taxon>lamiids</taxon>
        <taxon>Solanales</taxon>
        <taxon>Solanaceae</taxon>
        <taxon>Solanoideae</taxon>
        <taxon>Solaneae</taxon>
        <taxon>Solanum</taxon>
        <taxon>Solanum subgen. Lycopersicon</taxon>
    </lineage>
</organism>
<proteinExistence type="predicted"/>
<evidence type="ECO:0000313" key="2">
    <source>
        <dbReference type="Proteomes" id="UP000004994"/>
    </source>
</evidence>
<reference evidence="1" key="1">
    <citation type="journal article" date="2012" name="Nature">
        <title>The tomato genome sequence provides insights into fleshy fruit evolution.</title>
        <authorList>
            <consortium name="Tomato Genome Consortium"/>
        </authorList>
    </citation>
    <scope>NUCLEOTIDE SEQUENCE [LARGE SCALE GENOMIC DNA]</scope>
    <source>
        <strain evidence="1">cv. Heinz 1706</strain>
    </source>
</reference>
<protein>
    <submittedName>
        <fullName evidence="1">Uncharacterized protein</fullName>
    </submittedName>
</protein>
<sequence>MEKIEKINSTTSCVDNSKDEELLLEKLTQTNNWEWVFALHKYKGLWCPTRLVLPLVSIEKINLSFQSNYENINDFIILATLPKSASLTIMIIINFQSTKTYYLLLILMN</sequence>
<dbReference type="InParanoid" id="A0A3Q7F137"/>
<dbReference type="EnsemblPlants" id="Solyc02g068903.1.1">
    <property type="protein sequence ID" value="Solyc02g068903.1.1"/>
    <property type="gene ID" value="Solyc02g068903.1"/>
</dbReference>
<keyword evidence="2" id="KW-1185">Reference proteome</keyword>
<evidence type="ECO:0000313" key="1">
    <source>
        <dbReference type="EnsemblPlants" id="Solyc02g068903.1.1"/>
    </source>
</evidence>
<reference evidence="1" key="2">
    <citation type="submission" date="2019-01" db="UniProtKB">
        <authorList>
            <consortium name="EnsemblPlants"/>
        </authorList>
    </citation>
    <scope>IDENTIFICATION</scope>
    <source>
        <strain evidence="1">cv. Heinz 1706</strain>
    </source>
</reference>
<name>A0A3Q7F137_SOLLC</name>
<dbReference type="AlphaFoldDB" id="A0A3Q7F137"/>